<sequence>MMSKLFELEWRQNKRSFWIALCVIAALQAIPAAASKAYLDSQISSGTDHTGSTALSTFEGWMAGQPFMFFVLLLGCFAINWSIGSIVKERDRHTAEFLFATPRSRTDIYLAKCAAHVAKVVIIAGVSTGIVLLIGKGLGVMNDVAVVSSVMAAGLLIILGFMGIGYALTSWLTSERGALSLGIGIVFLMFLLYMLSDLTALEWLGAVSLFNLFDVYAISQGAGLAGGSVIGALAVFVIGGCVGWRRLVHRDL</sequence>
<dbReference type="EMBL" id="JAMDMM010000061">
    <property type="protein sequence ID" value="MCY9610614.1"/>
    <property type="molecule type" value="Genomic_DNA"/>
</dbReference>
<feature type="transmembrane region" description="Helical" evidence="1">
    <location>
        <begin position="67"/>
        <end position="87"/>
    </location>
</feature>
<dbReference type="EMBL" id="CP041405">
    <property type="protein sequence ID" value="QDM46375.1"/>
    <property type="molecule type" value="Genomic_DNA"/>
</dbReference>
<dbReference type="RefSeq" id="WP_087441542.1">
    <property type="nucleotide sequence ID" value="NZ_CABMNB010000021.1"/>
</dbReference>
<keyword evidence="1" id="KW-0472">Membrane</keyword>
<dbReference type="Pfam" id="PF12679">
    <property type="entry name" value="ABC2_membrane_2"/>
    <property type="match status" value="1"/>
</dbReference>
<dbReference type="AlphaFoldDB" id="A0AAP9DXR8"/>
<dbReference type="PANTHER" id="PTHR37305:SF2">
    <property type="entry name" value="BACITRACIN TRANSPORT PERMEASE PROTEIN BCRB"/>
    <property type="match status" value="1"/>
</dbReference>
<feature type="transmembrane region" description="Helical" evidence="1">
    <location>
        <begin position="215"/>
        <end position="244"/>
    </location>
</feature>
<keyword evidence="5" id="KW-1185">Reference proteome</keyword>
<dbReference type="Proteomes" id="UP001209276">
    <property type="component" value="Unassembled WGS sequence"/>
</dbReference>
<evidence type="ECO:0000313" key="2">
    <source>
        <dbReference type="EMBL" id="MCY9610614.1"/>
    </source>
</evidence>
<feature type="transmembrane region" description="Helical" evidence="1">
    <location>
        <begin position="178"/>
        <end position="195"/>
    </location>
</feature>
<keyword evidence="1" id="KW-0812">Transmembrane</keyword>
<reference evidence="3 4" key="1">
    <citation type="submission" date="2019-07" db="EMBL/GenBank/DDBJ databases">
        <title>Paenibacillus thiaminolyticus NRRL B-4156.</title>
        <authorList>
            <person name="Hehnly C."/>
            <person name="Zhang L."/>
        </authorList>
    </citation>
    <scope>NUCLEOTIDE SEQUENCE [LARGE SCALE GENOMIC DNA]</scope>
    <source>
        <strain evidence="3 4">NRRL B-4156</strain>
    </source>
</reference>
<gene>
    <name evidence="3" type="ORF">FLT43_25140</name>
    <name evidence="2" type="ORF">M5W83_26040</name>
</gene>
<dbReference type="GO" id="GO:0005886">
    <property type="term" value="C:plasma membrane"/>
    <property type="evidence" value="ECO:0007669"/>
    <property type="project" value="UniProtKB-SubCell"/>
</dbReference>
<dbReference type="Proteomes" id="UP000315377">
    <property type="component" value="Chromosome"/>
</dbReference>
<feature type="transmembrane region" description="Helical" evidence="1">
    <location>
        <begin position="146"/>
        <end position="166"/>
    </location>
</feature>
<protein>
    <submittedName>
        <fullName evidence="2 3">ABC transporter permease</fullName>
    </submittedName>
</protein>
<organism evidence="3 4">
    <name type="scientific">Paenibacillus thiaminolyticus</name>
    <name type="common">Bacillus thiaminolyticus</name>
    <dbReference type="NCBI Taxonomy" id="49283"/>
    <lineage>
        <taxon>Bacteria</taxon>
        <taxon>Bacillati</taxon>
        <taxon>Bacillota</taxon>
        <taxon>Bacilli</taxon>
        <taxon>Bacillales</taxon>
        <taxon>Paenibacillaceae</taxon>
        <taxon>Paenibacillus</taxon>
    </lineage>
</organism>
<dbReference type="PANTHER" id="PTHR37305">
    <property type="entry name" value="INTEGRAL MEMBRANE PROTEIN-RELATED"/>
    <property type="match status" value="1"/>
</dbReference>
<evidence type="ECO:0000313" key="5">
    <source>
        <dbReference type="Proteomes" id="UP001209276"/>
    </source>
</evidence>
<feature type="transmembrane region" description="Helical" evidence="1">
    <location>
        <begin position="108"/>
        <end position="134"/>
    </location>
</feature>
<proteinExistence type="predicted"/>
<reference evidence="2 5" key="2">
    <citation type="submission" date="2022-05" db="EMBL/GenBank/DDBJ databases">
        <title>Genome Sequencing of Bee-Associated Microbes.</title>
        <authorList>
            <person name="Dunlap C."/>
        </authorList>
    </citation>
    <scope>NUCLEOTIDE SEQUENCE [LARGE SCALE GENOMIC DNA]</scope>
    <source>
        <strain evidence="2 5">NRRL B-14613</strain>
    </source>
</reference>
<evidence type="ECO:0000313" key="4">
    <source>
        <dbReference type="Proteomes" id="UP000315377"/>
    </source>
</evidence>
<evidence type="ECO:0000313" key="3">
    <source>
        <dbReference type="EMBL" id="QDM46375.1"/>
    </source>
</evidence>
<name>A0AAP9DXR8_PANTH</name>
<accession>A0AAP9DXR8</accession>
<dbReference type="GO" id="GO:0140359">
    <property type="term" value="F:ABC-type transporter activity"/>
    <property type="evidence" value="ECO:0007669"/>
    <property type="project" value="InterPro"/>
</dbReference>
<evidence type="ECO:0000256" key="1">
    <source>
        <dbReference type="SAM" id="Phobius"/>
    </source>
</evidence>
<keyword evidence="1" id="KW-1133">Transmembrane helix</keyword>
<dbReference type="GeneID" id="76999247"/>